<name>A0ACB6R3Q2_9PLEO</name>
<protein>
    <submittedName>
        <fullName evidence="1">Uncharacterized protein</fullName>
    </submittedName>
</protein>
<dbReference type="EMBL" id="MU003499">
    <property type="protein sequence ID" value="KAF2473913.1"/>
    <property type="molecule type" value="Genomic_DNA"/>
</dbReference>
<accession>A0ACB6R3Q2</accession>
<evidence type="ECO:0000313" key="2">
    <source>
        <dbReference type="Proteomes" id="UP000799755"/>
    </source>
</evidence>
<comment type="caution">
    <text evidence="1">The sequence shown here is derived from an EMBL/GenBank/DDBJ whole genome shotgun (WGS) entry which is preliminary data.</text>
</comment>
<reference evidence="1" key="1">
    <citation type="journal article" date="2020" name="Stud. Mycol.">
        <title>101 Dothideomycetes genomes: a test case for predicting lifestyles and emergence of pathogens.</title>
        <authorList>
            <person name="Haridas S."/>
            <person name="Albert R."/>
            <person name="Binder M."/>
            <person name="Bloem J."/>
            <person name="Labutti K."/>
            <person name="Salamov A."/>
            <person name="Andreopoulos B."/>
            <person name="Baker S."/>
            <person name="Barry K."/>
            <person name="Bills G."/>
            <person name="Bluhm B."/>
            <person name="Cannon C."/>
            <person name="Castanera R."/>
            <person name="Culley D."/>
            <person name="Daum C."/>
            <person name="Ezra D."/>
            <person name="Gonzalez J."/>
            <person name="Henrissat B."/>
            <person name="Kuo A."/>
            <person name="Liang C."/>
            <person name="Lipzen A."/>
            <person name="Lutzoni F."/>
            <person name="Magnuson J."/>
            <person name="Mondo S."/>
            <person name="Nolan M."/>
            <person name="Ohm R."/>
            <person name="Pangilinan J."/>
            <person name="Park H.-J."/>
            <person name="Ramirez L."/>
            <person name="Alfaro M."/>
            <person name="Sun H."/>
            <person name="Tritt A."/>
            <person name="Yoshinaga Y."/>
            <person name="Zwiers L.-H."/>
            <person name="Turgeon B."/>
            <person name="Goodwin S."/>
            <person name="Spatafora J."/>
            <person name="Crous P."/>
            <person name="Grigoriev I."/>
        </authorList>
    </citation>
    <scope>NUCLEOTIDE SEQUENCE</scope>
    <source>
        <strain evidence="1">ATCC 200398</strain>
    </source>
</reference>
<organism evidence="1 2">
    <name type="scientific">Lindgomyces ingoldianus</name>
    <dbReference type="NCBI Taxonomy" id="673940"/>
    <lineage>
        <taxon>Eukaryota</taxon>
        <taxon>Fungi</taxon>
        <taxon>Dikarya</taxon>
        <taxon>Ascomycota</taxon>
        <taxon>Pezizomycotina</taxon>
        <taxon>Dothideomycetes</taxon>
        <taxon>Pleosporomycetidae</taxon>
        <taxon>Pleosporales</taxon>
        <taxon>Lindgomycetaceae</taxon>
        <taxon>Lindgomyces</taxon>
    </lineage>
</organism>
<proteinExistence type="predicted"/>
<sequence length="408" mass="45897">MPCTHKTPCISNCLLKSICWLEGHNDCFGDLQAISTLLHVLVSSQVRQNSSHFCYSGFRYGYPSGLFFEFAHAVAARTGSTITGNCGLFPLSWIKVRSSWPKVFVGYSPGLLRNFTIGQATVRVSCVHFSFDRSDTTSLVSFYSLCISALKIFALYCDLKAVLLTTWALDLCVLSFNVSPAQRPNPWSVFKVCIRPRSKSVRPASPVDKFHLIPRSAVPLCKRAFTIPISTIPHGLQFYQWQHYKPARLTVVYHAFSTFAQRKNPVPYAIFPFLGACIFPCLFLLDCFFEGGAVSRSHHSRVLDVRRRACAGAPSGAKNLEFIAERRFMPFPSPPSSIINHQQNMEPFMRKRARGMARLPSQHWLLGFIFTASRFLASGTRFWKSEDTSDKVSVSEDWSTFDNKVAIG</sequence>
<gene>
    <name evidence="1" type="ORF">BDR25DRAFT_352372</name>
</gene>
<evidence type="ECO:0000313" key="1">
    <source>
        <dbReference type="EMBL" id="KAF2473913.1"/>
    </source>
</evidence>
<keyword evidence="2" id="KW-1185">Reference proteome</keyword>
<dbReference type="Proteomes" id="UP000799755">
    <property type="component" value="Unassembled WGS sequence"/>
</dbReference>